<dbReference type="Gene3D" id="1.10.150.110">
    <property type="entry name" value="DNA polymerase beta, N-terminal domain-like"/>
    <property type="match status" value="1"/>
</dbReference>
<dbReference type="InterPro" id="IPR043519">
    <property type="entry name" value="NT_sf"/>
</dbReference>
<evidence type="ECO:0000256" key="12">
    <source>
        <dbReference type="ARBA" id="ARBA00022763"/>
    </source>
</evidence>
<feature type="active site" description="Nucleophile; Schiff-base intermediate with DNA; for 5'-dRP lyase activity" evidence="21">
    <location>
        <position position="210"/>
    </location>
</feature>
<dbReference type="InterPro" id="IPR001726">
    <property type="entry name" value="TdT/Mu"/>
</dbReference>
<evidence type="ECO:0000256" key="15">
    <source>
        <dbReference type="ARBA" id="ARBA00023204"/>
    </source>
</evidence>
<protein>
    <recommendedName>
        <fullName evidence="6">DNA polymerase lambda</fullName>
        <ecNumber evidence="5">2.7.7.7</ecNumber>
    </recommendedName>
</protein>
<dbReference type="Gene3D" id="3.30.210.10">
    <property type="entry name" value="DNA polymerase, thumb domain"/>
    <property type="match status" value="1"/>
</dbReference>
<evidence type="ECO:0000256" key="3">
    <source>
        <dbReference type="ARBA" id="ARBA00004123"/>
    </source>
</evidence>
<comment type="similarity">
    <text evidence="4 19">Belongs to the DNA polymerase type-X family.</text>
</comment>
<dbReference type="InterPro" id="IPR037160">
    <property type="entry name" value="DNA_Pol_thumb_sf"/>
</dbReference>
<dbReference type="EMBL" id="GGLE01003998">
    <property type="protein sequence ID" value="MBY08124.1"/>
    <property type="molecule type" value="Transcribed_RNA"/>
</dbReference>
<keyword evidence="7" id="KW-0237">DNA synthesis</keyword>
<dbReference type="FunFam" id="1.10.150.110:FF:000004">
    <property type="entry name" value="DNA polymerase lambda"/>
    <property type="match status" value="1"/>
</dbReference>
<dbReference type="PROSITE" id="PS50172">
    <property type="entry name" value="BRCT"/>
    <property type="match status" value="1"/>
</dbReference>
<evidence type="ECO:0000256" key="6">
    <source>
        <dbReference type="ARBA" id="ARBA00016513"/>
    </source>
</evidence>
<reference evidence="23" key="1">
    <citation type="submission" date="2018-03" db="EMBL/GenBank/DDBJ databases">
        <title>The relapsing fever spirochete Borrelia turicatae persists in the highly oxidative environment of its soft-bodied tick vector.</title>
        <authorList>
            <person name="Bourret T.J."/>
            <person name="Boyle W.K."/>
            <person name="Valenzuela J.G."/>
            <person name="Oliveira F."/>
            <person name="Lopez J.E."/>
        </authorList>
    </citation>
    <scope>NUCLEOTIDE SEQUENCE</scope>
    <source>
        <strain evidence="23">Kansas strain/isolate</strain>
        <tissue evidence="23">Salivary glands</tissue>
    </source>
</reference>
<dbReference type="Pfam" id="PF10391">
    <property type="entry name" value="DNA_pol_lambd_f"/>
    <property type="match status" value="1"/>
</dbReference>
<dbReference type="GO" id="GO:0016829">
    <property type="term" value="F:lyase activity"/>
    <property type="evidence" value="ECO:0007669"/>
    <property type="project" value="UniProtKB-KW"/>
</dbReference>
<evidence type="ECO:0000256" key="7">
    <source>
        <dbReference type="ARBA" id="ARBA00022634"/>
    </source>
</evidence>
<dbReference type="PRINTS" id="PR00870">
    <property type="entry name" value="DNAPOLXBETA"/>
</dbReference>
<keyword evidence="11 19" id="KW-0479">Metal-binding</keyword>
<accession>A0A2R5LF19</accession>
<feature type="binding site" evidence="20">
    <location>
        <position position="327"/>
    </location>
    <ligand>
        <name>Mg(2+)</name>
        <dbReference type="ChEBI" id="CHEBI:18420"/>
    </ligand>
</feature>
<dbReference type="InterPro" id="IPR022312">
    <property type="entry name" value="DNA_pol_X"/>
</dbReference>
<keyword evidence="14" id="KW-0239">DNA-directed DNA polymerase</keyword>
<dbReference type="GO" id="GO:0046872">
    <property type="term" value="F:metal ion binding"/>
    <property type="evidence" value="ECO:0007669"/>
    <property type="project" value="UniProtKB-UniRule"/>
</dbReference>
<feature type="binding site" evidence="20">
    <location>
        <position position="390"/>
    </location>
    <ligand>
        <name>Mg(2+)</name>
        <dbReference type="ChEBI" id="CHEBI:18420"/>
    </ligand>
</feature>
<dbReference type="SUPFAM" id="SSF47802">
    <property type="entry name" value="DNA polymerase beta, N-terminal domain-like"/>
    <property type="match status" value="1"/>
</dbReference>
<dbReference type="PANTHER" id="PTHR11276:SF28">
    <property type="entry name" value="DNA POLYMERASE LAMBDA"/>
    <property type="match status" value="1"/>
</dbReference>
<keyword evidence="17 19" id="KW-0539">Nucleus</keyword>
<evidence type="ECO:0000256" key="4">
    <source>
        <dbReference type="ARBA" id="ARBA00008323"/>
    </source>
</evidence>
<dbReference type="InterPro" id="IPR036420">
    <property type="entry name" value="BRCT_dom_sf"/>
</dbReference>
<evidence type="ECO:0000256" key="21">
    <source>
        <dbReference type="PIRSR" id="PIRSR622312-50"/>
    </source>
</evidence>
<dbReference type="Pfam" id="PF14792">
    <property type="entry name" value="DNA_pol_B_palm"/>
    <property type="match status" value="1"/>
</dbReference>
<keyword evidence="15" id="KW-0234">DNA repair</keyword>
<dbReference type="GO" id="GO:0005634">
    <property type="term" value="C:nucleus"/>
    <property type="evidence" value="ECO:0007669"/>
    <property type="project" value="UniProtKB-SubCell"/>
</dbReference>
<name>A0A2R5LF19_9ACAR</name>
<evidence type="ECO:0000256" key="19">
    <source>
        <dbReference type="PIRNR" id="PIRNR000817"/>
    </source>
</evidence>
<evidence type="ECO:0000256" key="11">
    <source>
        <dbReference type="ARBA" id="ARBA00022723"/>
    </source>
</evidence>
<keyword evidence="16" id="KW-0456">Lyase</keyword>
<evidence type="ECO:0000256" key="2">
    <source>
        <dbReference type="ARBA" id="ARBA00001946"/>
    </source>
</evidence>
<comment type="catalytic activity">
    <reaction evidence="18">
        <text>DNA(n) + a 2'-deoxyribonucleoside 5'-triphosphate = DNA(n+1) + diphosphate</text>
        <dbReference type="Rhea" id="RHEA:22508"/>
        <dbReference type="Rhea" id="RHEA-COMP:17339"/>
        <dbReference type="Rhea" id="RHEA-COMP:17340"/>
        <dbReference type="ChEBI" id="CHEBI:33019"/>
        <dbReference type="ChEBI" id="CHEBI:61560"/>
        <dbReference type="ChEBI" id="CHEBI:173112"/>
        <dbReference type="EC" id="2.7.7.7"/>
    </reaction>
</comment>
<evidence type="ECO:0000256" key="14">
    <source>
        <dbReference type="ARBA" id="ARBA00022932"/>
    </source>
</evidence>
<dbReference type="InterPro" id="IPR027421">
    <property type="entry name" value="DNA_pol_lamdba_lyase_dom_sf"/>
</dbReference>
<dbReference type="InterPro" id="IPR010996">
    <property type="entry name" value="HHH_MUS81"/>
</dbReference>
<dbReference type="SUPFAM" id="SSF52113">
    <property type="entry name" value="BRCT domain"/>
    <property type="match status" value="1"/>
</dbReference>
<keyword evidence="10" id="KW-0235">DNA replication</keyword>
<feature type="binding site" evidence="20">
    <location>
        <position position="329"/>
    </location>
    <ligand>
        <name>Mg(2+)</name>
        <dbReference type="ChEBI" id="CHEBI:18420"/>
    </ligand>
</feature>
<dbReference type="InterPro" id="IPR002054">
    <property type="entry name" value="DNA-dir_DNA_pol_X"/>
</dbReference>
<keyword evidence="9 19" id="KW-0548">Nucleotidyltransferase</keyword>
<dbReference type="FunFam" id="1.10.150.20:FF:000010">
    <property type="entry name" value="DNA polymerase lambda"/>
    <property type="match status" value="1"/>
</dbReference>
<comment type="cofactor">
    <cofactor evidence="2 20">
        <name>Mg(2+)</name>
        <dbReference type="ChEBI" id="CHEBI:18420"/>
    </cofactor>
</comment>
<evidence type="ECO:0000256" key="17">
    <source>
        <dbReference type="ARBA" id="ARBA00023242"/>
    </source>
</evidence>
<dbReference type="Gene3D" id="3.40.50.10190">
    <property type="entry name" value="BRCT domain"/>
    <property type="match status" value="1"/>
</dbReference>
<evidence type="ECO:0000256" key="16">
    <source>
        <dbReference type="ARBA" id="ARBA00023239"/>
    </source>
</evidence>
<comment type="subcellular location">
    <subcellularLocation>
        <location evidence="3 19">Nucleus</location>
    </subcellularLocation>
</comment>
<dbReference type="InterPro" id="IPR001357">
    <property type="entry name" value="BRCT_dom"/>
</dbReference>
<dbReference type="Gene3D" id="1.10.150.20">
    <property type="entry name" value="5' to 3' exonuclease, C-terminal subdomain"/>
    <property type="match status" value="1"/>
</dbReference>
<dbReference type="GO" id="GO:0003677">
    <property type="term" value="F:DNA binding"/>
    <property type="evidence" value="ECO:0007669"/>
    <property type="project" value="UniProtKB-UniRule"/>
</dbReference>
<dbReference type="InterPro" id="IPR018944">
    <property type="entry name" value="DNA_pol_lambd_fingers_domain"/>
</dbReference>
<evidence type="ECO:0000259" key="22">
    <source>
        <dbReference type="PROSITE" id="PS50172"/>
    </source>
</evidence>
<dbReference type="InterPro" id="IPR002008">
    <property type="entry name" value="DNA_pol_X_beta-like"/>
</dbReference>
<dbReference type="Gene3D" id="3.30.460.10">
    <property type="entry name" value="Beta Polymerase, domain 2"/>
    <property type="match status" value="1"/>
</dbReference>
<dbReference type="Pfam" id="PF14791">
    <property type="entry name" value="DNA_pol_B_thumb"/>
    <property type="match status" value="1"/>
</dbReference>
<keyword evidence="8 19" id="KW-0808">Transferase</keyword>
<evidence type="ECO:0000256" key="18">
    <source>
        <dbReference type="ARBA" id="ARBA00049244"/>
    </source>
</evidence>
<dbReference type="CDD" id="cd00141">
    <property type="entry name" value="NT_POLXc"/>
    <property type="match status" value="1"/>
</dbReference>
<sequence>MFSSLKVFILPTGIGAPRVKLFKSKIIEYGGEIANTAGAATHIVCMESMDLPRLTQIIKKDAILHGPIIVKSTWLSECLKQSSLLPTQPYELMLSNEIDTNADVPRKVKVSDACDPPSVTSQQPPCSPTQPLVSSKWICSTSSSEKSLNMNKHITDQLEEMVETYQSTKDHWRALGYEKAIKALKSHPTEITSWEEAKALPNIGQRLADKIWEIVQQGKLRKLEQFQSQENVSALNLFNKIWGVGPATAERWVQQGCRSLDDIKSRSDLTKQQEIGLKHFEDFLEKMPRSEAEEIANIVKETALSVQPDLEVIPCGSFRRGRPMCGDVDVLITHKDGTSHENILCRIISLLHKKGFLTDDLATPHEDGAQKKYMGVCKLARNSSKHRRLDIFVVPADEFACALMAYTGSAHFNRSIRLLARKKGMTLSHQCLCADVLRKGEEKLNKGHRLSTPTEESIFEHLGLKYRTPAERDH</sequence>
<dbReference type="AlphaFoldDB" id="A0A2R5LF19"/>
<dbReference type="Pfam" id="PF14716">
    <property type="entry name" value="HHH_8"/>
    <property type="match status" value="1"/>
</dbReference>
<dbReference type="Pfam" id="PF16589">
    <property type="entry name" value="BRCT_2"/>
    <property type="match status" value="1"/>
</dbReference>
<dbReference type="PIRSF" id="PIRSF000817">
    <property type="entry name" value="DNA_NT"/>
    <property type="match status" value="1"/>
</dbReference>
<evidence type="ECO:0000256" key="9">
    <source>
        <dbReference type="ARBA" id="ARBA00022695"/>
    </source>
</evidence>
<evidence type="ECO:0000256" key="13">
    <source>
        <dbReference type="ARBA" id="ARBA00022842"/>
    </source>
</evidence>
<comment type="cofactor">
    <cofactor evidence="1">
        <name>Mn(2+)</name>
        <dbReference type="ChEBI" id="CHEBI:29035"/>
    </cofactor>
</comment>
<dbReference type="PANTHER" id="PTHR11276">
    <property type="entry name" value="DNA POLYMERASE TYPE-X FAMILY MEMBER"/>
    <property type="match status" value="1"/>
</dbReference>
<keyword evidence="12" id="KW-0227">DNA damage</keyword>
<proteinExistence type="inferred from homology"/>
<dbReference type="SUPFAM" id="SSF81301">
    <property type="entry name" value="Nucleotidyltransferase"/>
    <property type="match status" value="1"/>
</dbReference>
<evidence type="ECO:0000256" key="20">
    <source>
        <dbReference type="PIRSR" id="PIRSR000817-1"/>
    </source>
</evidence>
<evidence type="ECO:0000313" key="23">
    <source>
        <dbReference type="EMBL" id="MBY08124.1"/>
    </source>
</evidence>
<evidence type="ECO:0000256" key="5">
    <source>
        <dbReference type="ARBA" id="ARBA00012417"/>
    </source>
</evidence>
<dbReference type="FunFam" id="3.30.460.10:FF:000020">
    <property type="entry name" value="DNA polymerase lambda"/>
    <property type="match status" value="1"/>
</dbReference>
<evidence type="ECO:0000256" key="8">
    <source>
        <dbReference type="ARBA" id="ARBA00022679"/>
    </source>
</evidence>
<evidence type="ECO:0000256" key="10">
    <source>
        <dbReference type="ARBA" id="ARBA00022705"/>
    </source>
</evidence>
<feature type="domain" description="BRCT" evidence="22">
    <location>
        <begin position="1"/>
        <end position="92"/>
    </location>
</feature>
<dbReference type="SUPFAM" id="SSF81585">
    <property type="entry name" value="PsbU/PolX domain-like"/>
    <property type="match status" value="1"/>
</dbReference>
<dbReference type="EC" id="2.7.7.7" evidence="5"/>
<evidence type="ECO:0000256" key="1">
    <source>
        <dbReference type="ARBA" id="ARBA00001936"/>
    </source>
</evidence>
<dbReference type="GO" id="GO:0006303">
    <property type="term" value="P:double-strand break repair via nonhomologous end joining"/>
    <property type="evidence" value="ECO:0007669"/>
    <property type="project" value="TreeGrafter"/>
</dbReference>
<keyword evidence="13 19" id="KW-0460">Magnesium</keyword>
<dbReference type="InterPro" id="IPR029398">
    <property type="entry name" value="PolB_thumb"/>
</dbReference>
<dbReference type="InterPro" id="IPR028207">
    <property type="entry name" value="DNA_pol_B_palm_palm"/>
</dbReference>
<dbReference type="PRINTS" id="PR00869">
    <property type="entry name" value="DNAPOLX"/>
</dbReference>
<dbReference type="GO" id="GO:0003887">
    <property type="term" value="F:DNA-directed DNA polymerase activity"/>
    <property type="evidence" value="ECO:0007669"/>
    <property type="project" value="UniProtKB-UniRule"/>
</dbReference>
<organism evidence="23">
    <name type="scientific">Ornithodoros turicata</name>
    <dbReference type="NCBI Taxonomy" id="34597"/>
    <lineage>
        <taxon>Eukaryota</taxon>
        <taxon>Metazoa</taxon>
        <taxon>Ecdysozoa</taxon>
        <taxon>Arthropoda</taxon>
        <taxon>Chelicerata</taxon>
        <taxon>Arachnida</taxon>
        <taxon>Acari</taxon>
        <taxon>Parasitiformes</taxon>
        <taxon>Ixodida</taxon>
        <taxon>Ixodoidea</taxon>
        <taxon>Argasidae</taxon>
        <taxon>Ornithodorinae</taxon>
        <taxon>Ornithodoros</taxon>
    </lineage>
</organism>
<dbReference type="SMART" id="SM00483">
    <property type="entry name" value="POLXc"/>
    <property type="match status" value="1"/>
</dbReference>